<dbReference type="SUPFAM" id="SSF53807">
    <property type="entry name" value="Helical backbone' metal receptor"/>
    <property type="match status" value="1"/>
</dbReference>
<keyword evidence="3" id="KW-0813">Transport</keyword>
<name>A0A927CGC6_9BACL</name>
<dbReference type="Gene3D" id="3.40.50.1980">
    <property type="entry name" value="Nitrogenase molybdenum iron protein domain"/>
    <property type="match status" value="2"/>
</dbReference>
<gene>
    <name evidence="6" type="ORF">IDH45_29315</name>
</gene>
<dbReference type="Proteomes" id="UP000639396">
    <property type="component" value="Unassembled WGS sequence"/>
</dbReference>
<comment type="similarity">
    <text evidence="2">Belongs to the bacterial solute-binding protein 8 family.</text>
</comment>
<proteinExistence type="inferred from homology"/>
<evidence type="ECO:0000256" key="1">
    <source>
        <dbReference type="ARBA" id="ARBA00004196"/>
    </source>
</evidence>
<dbReference type="EMBL" id="JACXJA010000052">
    <property type="protein sequence ID" value="MBD2866092.1"/>
    <property type="molecule type" value="Genomic_DNA"/>
</dbReference>
<dbReference type="GO" id="GO:1901678">
    <property type="term" value="P:iron coordination entity transport"/>
    <property type="evidence" value="ECO:0007669"/>
    <property type="project" value="UniProtKB-ARBA"/>
</dbReference>
<organism evidence="6 7">
    <name type="scientific">Paenibacillus oceani</name>
    <dbReference type="NCBI Taxonomy" id="2772510"/>
    <lineage>
        <taxon>Bacteria</taxon>
        <taxon>Bacillati</taxon>
        <taxon>Bacillota</taxon>
        <taxon>Bacilli</taxon>
        <taxon>Bacillales</taxon>
        <taxon>Paenibacillaceae</taxon>
        <taxon>Paenibacillus</taxon>
    </lineage>
</organism>
<reference evidence="6" key="1">
    <citation type="submission" date="2020-09" db="EMBL/GenBank/DDBJ databases">
        <title>A novel bacterium of genus Paenibacillus, isolated from South China Sea.</title>
        <authorList>
            <person name="Huang H."/>
            <person name="Mo K."/>
            <person name="Hu Y."/>
        </authorList>
    </citation>
    <scope>NUCLEOTIDE SEQUENCE</scope>
    <source>
        <strain evidence="6">IB182363</strain>
    </source>
</reference>
<evidence type="ECO:0000256" key="4">
    <source>
        <dbReference type="ARBA" id="ARBA00022729"/>
    </source>
</evidence>
<protein>
    <submittedName>
        <fullName evidence="6">Iron-hydroxamate ABC transporter substrate-binding protein</fullName>
    </submittedName>
</protein>
<evidence type="ECO:0000256" key="3">
    <source>
        <dbReference type="ARBA" id="ARBA00022448"/>
    </source>
</evidence>
<dbReference type="CDD" id="cd01138">
    <property type="entry name" value="FeuA"/>
    <property type="match status" value="1"/>
</dbReference>
<dbReference type="PROSITE" id="PS50983">
    <property type="entry name" value="FE_B12_PBP"/>
    <property type="match status" value="1"/>
</dbReference>
<dbReference type="Pfam" id="PF01497">
    <property type="entry name" value="Peripla_BP_2"/>
    <property type="match status" value="1"/>
</dbReference>
<dbReference type="InterPro" id="IPR051313">
    <property type="entry name" value="Bact_iron-sidero_bind"/>
</dbReference>
<sequence length="324" mass="34718">MIIALAVTAGCGQASVKEDGSGSNGSGASAGALSNGAAAGAVQTEEKGTMIYEAANGKIEVPKQPKRVLVLGDSYYGYLLALGIQPIGVTEHVKSNPYFAGYVNVPDLGDGKSTEKVLELQPDLIIVFQSDDGSIDQLSKIAPTVAIAYGKLPLREQLLEFGKLTGREKQAADWIAKWDQKIKDAEPKVKAAVGDQTVSILQPYAKGIYAFGHNYGRGGEILYGEFKLKAPSPIQKDAIDNGKGWASLSLEVLPEYAGDFIFTSPWSGDQGDPDAVYGSTIWKNLPAVKNNRVFELNKDAAYFNDPVSMEKHLDFIVQKLTGSR</sequence>
<dbReference type="GO" id="GO:0030288">
    <property type="term" value="C:outer membrane-bounded periplasmic space"/>
    <property type="evidence" value="ECO:0007669"/>
    <property type="project" value="TreeGrafter"/>
</dbReference>
<keyword evidence="7" id="KW-1185">Reference proteome</keyword>
<comment type="caution">
    <text evidence="6">The sequence shown here is derived from an EMBL/GenBank/DDBJ whole genome shotgun (WGS) entry which is preliminary data.</text>
</comment>
<keyword evidence="4" id="KW-0732">Signal</keyword>
<dbReference type="InterPro" id="IPR002491">
    <property type="entry name" value="ABC_transptr_periplasmic_BD"/>
</dbReference>
<feature type="domain" description="Fe/B12 periplasmic-binding" evidence="5">
    <location>
        <begin position="67"/>
        <end position="324"/>
    </location>
</feature>
<dbReference type="PANTHER" id="PTHR30532:SF26">
    <property type="entry name" value="IRON(3+)-HYDROXAMATE-BINDING PROTEIN FHUD"/>
    <property type="match status" value="1"/>
</dbReference>
<evidence type="ECO:0000313" key="6">
    <source>
        <dbReference type="EMBL" id="MBD2866092.1"/>
    </source>
</evidence>
<comment type="subcellular location">
    <subcellularLocation>
        <location evidence="1">Cell envelope</location>
    </subcellularLocation>
</comment>
<accession>A0A927CGC6</accession>
<evidence type="ECO:0000313" key="7">
    <source>
        <dbReference type="Proteomes" id="UP000639396"/>
    </source>
</evidence>
<dbReference type="PANTHER" id="PTHR30532">
    <property type="entry name" value="IRON III DICITRATE-BINDING PERIPLASMIC PROTEIN"/>
    <property type="match status" value="1"/>
</dbReference>
<dbReference type="AlphaFoldDB" id="A0A927CGC6"/>
<evidence type="ECO:0000259" key="5">
    <source>
        <dbReference type="PROSITE" id="PS50983"/>
    </source>
</evidence>
<evidence type="ECO:0000256" key="2">
    <source>
        <dbReference type="ARBA" id="ARBA00008814"/>
    </source>
</evidence>